<gene>
    <name evidence="1" type="ORF">SLS58_009890</name>
</gene>
<dbReference type="EMBL" id="JAKEKT020000104">
    <property type="protein sequence ID" value="KAL1636196.1"/>
    <property type="molecule type" value="Genomic_DNA"/>
</dbReference>
<accession>A0ABR3TA81</accession>
<reference evidence="1 2" key="1">
    <citation type="journal article" date="2023" name="Plant Dis.">
        <title>First Report of Diplodia intermedia Causing Canker and Dieback Diseases on Apple Trees in Canada.</title>
        <authorList>
            <person name="Ellouze W."/>
            <person name="Ilyukhin E."/>
            <person name="Sulman M."/>
            <person name="Ali S."/>
        </authorList>
    </citation>
    <scope>NUCLEOTIDE SEQUENCE [LARGE SCALE GENOMIC DNA]</scope>
    <source>
        <strain evidence="1 2">M45-28</strain>
    </source>
</reference>
<sequence length="103" mass="11956">MKNEFTWNNGSEDCSLAPQKAEANENLEKGMKDLALENDSVDPCNKTGKVQPGISPKPVAEWEWDDASKLWYMQWTFGRNTWLIYQDGTKWRFDAINNKWILA</sequence>
<proteinExistence type="predicted"/>
<organism evidence="1 2">
    <name type="scientific">Diplodia intermedia</name>
    <dbReference type="NCBI Taxonomy" id="856260"/>
    <lineage>
        <taxon>Eukaryota</taxon>
        <taxon>Fungi</taxon>
        <taxon>Dikarya</taxon>
        <taxon>Ascomycota</taxon>
        <taxon>Pezizomycotina</taxon>
        <taxon>Dothideomycetes</taxon>
        <taxon>Dothideomycetes incertae sedis</taxon>
        <taxon>Botryosphaeriales</taxon>
        <taxon>Botryosphaeriaceae</taxon>
        <taxon>Diplodia</taxon>
    </lineage>
</organism>
<evidence type="ECO:0000313" key="2">
    <source>
        <dbReference type="Proteomes" id="UP001521184"/>
    </source>
</evidence>
<evidence type="ECO:0000313" key="1">
    <source>
        <dbReference type="EMBL" id="KAL1636196.1"/>
    </source>
</evidence>
<name>A0ABR3TA81_9PEZI</name>
<keyword evidence="2" id="KW-1185">Reference proteome</keyword>
<protein>
    <submittedName>
        <fullName evidence="1">Uncharacterized protein</fullName>
    </submittedName>
</protein>
<comment type="caution">
    <text evidence="1">The sequence shown here is derived from an EMBL/GenBank/DDBJ whole genome shotgun (WGS) entry which is preliminary data.</text>
</comment>
<dbReference type="Proteomes" id="UP001521184">
    <property type="component" value="Unassembled WGS sequence"/>
</dbReference>